<dbReference type="KEGG" id="nsh:GXM_03522"/>
<dbReference type="EMBL" id="CP045226">
    <property type="protein sequence ID" value="QFS46042.1"/>
    <property type="molecule type" value="Genomic_DNA"/>
</dbReference>
<dbReference type="Proteomes" id="UP000326678">
    <property type="component" value="Chromosome Gxm1"/>
</dbReference>
<dbReference type="AlphaFoldDB" id="A0A5P8W050"/>
<evidence type="ECO:0000313" key="1">
    <source>
        <dbReference type="EMBL" id="QFS46042.1"/>
    </source>
</evidence>
<name>A0A5P8W050_9NOSO</name>
<evidence type="ECO:0000313" key="2">
    <source>
        <dbReference type="Proteomes" id="UP000326678"/>
    </source>
</evidence>
<gene>
    <name evidence="1" type="ORF">GXM_03522</name>
</gene>
<accession>A0A5P8W050</accession>
<protein>
    <submittedName>
        <fullName evidence="1">Uncharacterized protein</fullName>
    </submittedName>
</protein>
<keyword evidence="2" id="KW-1185">Reference proteome</keyword>
<sequence>MKSEELVISYSRLQVGEVQIIVRAWQCHAPTGVPHLPKIRCIW</sequence>
<reference evidence="1 2" key="1">
    <citation type="submission" date="2019-10" db="EMBL/GenBank/DDBJ databases">
        <title>Genomic and transcriptomic insights into the perfect genentic adaptation of a filamentous nitrogen-fixing cyanobacterium to rice fields.</title>
        <authorList>
            <person name="Chen Z."/>
        </authorList>
    </citation>
    <scope>NUCLEOTIDE SEQUENCE [LARGE SCALE GENOMIC DNA]</scope>
    <source>
        <strain evidence="1">CCNUC1</strain>
    </source>
</reference>
<organism evidence="1 2">
    <name type="scientific">Nostoc sphaeroides CCNUC1</name>
    <dbReference type="NCBI Taxonomy" id="2653204"/>
    <lineage>
        <taxon>Bacteria</taxon>
        <taxon>Bacillati</taxon>
        <taxon>Cyanobacteriota</taxon>
        <taxon>Cyanophyceae</taxon>
        <taxon>Nostocales</taxon>
        <taxon>Nostocaceae</taxon>
        <taxon>Nostoc</taxon>
    </lineage>
</organism>
<proteinExistence type="predicted"/>